<dbReference type="AlphaFoldDB" id="A0A918GX66"/>
<dbReference type="Proteomes" id="UP000619486">
    <property type="component" value="Unassembled WGS sequence"/>
</dbReference>
<evidence type="ECO:0000313" key="5">
    <source>
        <dbReference type="Proteomes" id="UP000619486"/>
    </source>
</evidence>
<dbReference type="InterPro" id="IPR009430">
    <property type="entry name" value="GvpL/GvpF"/>
</dbReference>
<dbReference type="EMBL" id="BMQQ01000001">
    <property type="protein sequence ID" value="GGT16163.1"/>
    <property type="molecule type" value="Genomic_DNA"/>
</dbReference>
<dbReference type="PANTHER" id="PTHR36852:SF1">
    <property type="entry name" value="PROTEIN GVPL 2"/>
    <property type="match status" value="1"/>
</dbReference>
<organism evidence="4 5">
    <name type="scientific">Streptomyces purpureus</name>
    <dbReference type="NCBI Taxonomy" id="1951"/>
    <lineage>
        <taxon>Bacteria</taxon>
        <taxon>Bacillati</taxon>
        <taxon>Actinomycetota</taxon>
        <taxon>Actinomycetes</taxon>
        <taxon>Kitasatosporales</taxon>
        <taxon>Streptomycetaceae</taxon>
        <taxon>Streptomyces</taxon>
    </lineage>
</organism>
<comment type="caution">
    <text evidence="4">The sequence shown here is derived from an EMBL/GenBank/DDBJ whole genome shotgun (WGS) entry which is preliminary data.</text>
</comment>
<evidence type="ECO:0000256" key="1">
    <source>
        <dbReference type="ARBA" id="ARBA00022987"/>
    </source>
</evidence>
<dbReference type="PANTHER" id="PTHR36852">
    <property type="entry name" value="PROTEIN GVPL 2"/>
    <property type="match status" value="1"/>
</dbReference>
<protein>
    <submittedName>
        <fullName evidence="4">Gas vesicle protein</fullName>
    </submittedName>
</protein>
<proteinExistence type="inferred from homology"/>
<evidence type="ECO:0000256" key="3">
    <source>
        <dbReference type="ARBA" id="ARBA00035643"/>
    </source>
</evidence>
<dbReference type="GO" id="GO:0031412">
    <property type="term" value="P:gas vesicle organization"/>
    <property type="evidence" value="ECO:0007669"/>
    <property type="project" value="InterPro"/>
</dbReference>
<dbReference type="GO" id="GO:0031411">
    <property type="term" value="C:gas vesicle"/>
    <property type="evidence" value="ECO:0007669"/>
    <property type="project" value="UniProtKB-SubCell"/>
</dbReference>
<dbReference type="Pfam" id="PF06386">
    <property type="entry name" value="GvpL_GvpF"/>
    <property type="match status" value="1"/>
</dbReference>
<sequence>MSTYVYGIAPADRTLPEPIEGIGDPPRPVRTVRSGDLVALCSDAPAEPKAKRRDLLAHQHVVITAGAAGPVLPLRFGGVAPDDATVAAMLAEHHDSYLERLTALEGKDEFNVKVHHDEEAVLHLVVAADPDLRDRHAAQRAAGGGTHEEKIAFGERVARAVAEQERTDAALVERTLAPYAAAAVRGPEDTGRLANLSFLVERERREEFLEAVRALRQENAHLREQVTGPLPPYSFVGTG</sequence>
<comment type="similarity">
    <text evidence="3">Belongs to the gas vesicle GvpF/GvpL family.</text>
</comment>
<accession>A0A918GX66</accession>
<reference evidence="4" key="2">
    <citation type="submission" date="2020-09" db="EMBL/GenBank/DDBJ databases">
        <authorList>
            <person name="Sun Q."/>
            <person name="Ohkuma M."/>
        </authorList>
    </citation>
    <scope>NUCLEOTIDE SEQUENCE</scope>
    <source>
        <strain evidence="4">JCM 3172</strain>
    </source>
</reference>
<reference evidence="4" key="1">
    <citation type="journal article" date="2014" name="Int. J. Syst. Evol. Microbiol.">
        <title>Complete genome sequence of Corynebacterium casei LMG S-19264T (=DSM 44701T), isolated from a smear-ripened cheese.</title>
        <authorList>
            <consortium name="US DOE Joint Genome Institute (JGI-PGF)"/>
            <person name="Walter F."/>
            <person name="Albersmeier A."/>
            <person name="Kalinowski J."/>
            <person name="Ruckert C."/>
        </authorList>
    </citation>
    <scope>NUCLEOTIDE SEQUENCE</scope>
    <source>
        <strain evidence="4">JCM 3172</strain>
    </source>
</reference>
<comment type="subcellular location">
    <subcellularLocation>
        <location evidence="2">Gas vesicle</location>
    </subcellularLocation>
</comment>
<gene>
    <name evidence="4" type="ORF">GCM10014713_06330</name>
</gene>
<evidence type="ECO:0000313" key="4">
    <source>
        <dbReference type="EMBL" id="GGT16163.1"/>
    </source>
</evidence>
<keyword evidence="1" id="KW-0304">Gas vesicle</keyword>
<dbReference type="RefSeq" id="WP_019891327.1">
    <property type="nucleotide sequence ID" value="NZ_BMQQ01000001.1"/>
</dbReference>
<keyword evidence="5" id="KW-1185">Reference proteome</keyword>
<name>A0A918GX66_9ACTN</name>
<evidence type="ECO:0000256" key="2">
    <source>
        <dbReference type="ARBA" id="ARBA00035108"/>
    </source>
</evidence>